<reference evidence="1" key="2">
    <citation type="submission" date="2020-11" db="EMBL/GenBank/DDBJ databases">
        <authorList>
            <person name="McCartney M.A."/>
            <person name="Auch B."/>
            <person name="Kono T."/>
            <person name="Mallez S."/>
            <person name="Becker A."/>
            <person name="Gohl D.M."/>
            <person name="Silverstein K.A.T."/>
            <person name="Koren S."/>
            <person name="Bechman K.B."/>
            <person name="Herman A."/>
            <person name="Abrahante J.E."/>
            <person name="Garbe J."/>
        </authorList>
    </citation>
    <scope>NUCLEOTIDE SEQUENCE</scope>
    <source>
        <strain evidence="1">Duluth1</strain>
        <tissue evidence="1">Whole animal</tissue>
    </source>
</reference>
<dbReference type="EMBL" id="JAIWYP010000005">
    <property type="protein sequence ID" value="KAH3820782.1"/>
    <property type="molecule type" value="Genomic_DNA"/>
</dbReference>
<evidence type="ECO:0000313" key="2">
    <source>
        <dbReference type="Proteomes" id="UP000828390"/>
    </source>
</evidence>
<evidence type="ECO:0000313" key="1">
    <source>
        <dbReference type="EMBL" id="KAH3820782.1"/>
    </source>
</evidence>
<dbReference type="Proteomes" id="UP000828390">
    <property type="component" value="Unassembled WGS sequence"/>
</dbReference>
<gene>
    <name evidence="1" type="ORF">DPMN_122531</name>
</gene>
<accession>A0A9D4GPW7</accession>
<protein>
    <submittedName>
        <fullName evidence="1">Uncharacterized protein</fullName>
    </submittedName>
</protein>
<dbReference type="AlphaFoldDB" id="A0A9D4GPW7"/>
<sequence>MLKERLDSHVERLLDVSGIEKMIAQYETNVAEVPVNVTREFEEIFEKVTVKYNDLVIVANSLKKYLEGMEPLVPPLPRRLRHADTLNGHENDPEKDDTSVREGLKDTAVALNSPENDQEKDGSNIREGLKGTADALYSPENDLEKKGSSIREVLMDTADGRNEHDDMHKDLSTTIVDEISLQIQKGSFSQNIDEVRSENESPRELPPFSKLKSDTKMRLKRSSLELEPPIREPPKTAEGSLKHCCQFSIKGKYSGKVREEILQEPCGVNVSYFRSLPDKLQGLQKQFQVHFYTDSYSII</sequence>
<organism evidence="1 2">
    <name type="scientific">Dreissena polymorpha</name>
    <name type="common">Zebra mussel</name>
    <name type="synonym">Mytilus polymorpha</name>
    <dbReference type="NCBI Taxonomy" id="45954"/>
    <lineage>
        <taxon>Eukaryota</taxon>
        <taxon>Metazoa</taxon>
        <taxon>Spiralia</taxon>
        <taxon>Lophotrochozoa</taxon>
        <taxon>Mollusca</taxon>
        <taxon>Bivalvia</taxon>
        <taxon>Autobranchia</taxon>
        <taxon>Heteroconchia</taxon>
        <taxon>Euheterodonta</taxon>
        <taxon>Imparidentia</taxon>
        <taxon>Neoheterodontei</taxon>
        <taxon>Myida</taxon>
        <taxon>Dreissenoidea</taxon>
        <taxon>Dreissenidae</taxon>
        <taxon>Dreissena</taxon>
    </lineage>
</organism>
<comment type="caution">
    <text evidence="1">The sequence shown here is derived from an EMBL/GenBank/DDBJ whole genome shotgun (WGS) entry which is preliminary data.</text>
</comment>
<proteinExistence type="predicted"/>
<keyword evidence="2" id="KW-1185">Reference proteome</keyword>
<reference evidence="1" key="1">
    <citation type="journal article" date="2019" name="bioRxiv">
        <title>The Genome of the Zebra Mussel, Dreissena polymorpha: A Resource for Invasive Species Research.</title>
        <authorList>
            <person name="McCartney M.A."/>
            <person name="Auch B."/>
            <person name="Kono T."/>
            <person name="Mallez S."/>
            <person name="Zhang Y."/>
            <person name="Obille A."/>
            <person name="Becker A."/>
            <person name="Abrahante J.E."/>
            <person name="Garbe J."/>
            <person name="Badalamenti J.P."/>
            <person name="Herman A."/>
            <person name="Mangelson H."/>
            <person name="Liachko I."/>
            <person name="Sullivan S."/>
            <person name="Sone E.D."/>
            <person name="Koren S."/>
            <person name="Silverstein K.A.T."/>
            <person name="Beckman K.B."/>
            <person name="Gohl D.M."/>
        </authorList>
    </citation>
    <scope>NUCLEOTIDE SEQUENCE</scope>
    <source>
        <strain evidence="1">Duluth1</strain>
        <tissue evidence="1">Whole animal</tissue>
    </source>
</reference>
<name>A0A9D4GPW7_DREPO</name>